<accession>A0A831U2E5</accession>
<feature type="domain" description="Helix-hairpin-helix DNA-binding motif class 1" evidence="5">
    <location>
        <begin position="117"/>
        <end position="136"/>
    </location>
</feature>
<proteinExistence type="predicted"/>
<dbReference type="GO" id="GO:0051539">
    <property type="term" value="F:4 iron, 4 sulfur cluster binding"/>
    <property type="evidence" value="ECO:0007669"/>
    <property type="project" value="UniProtKB-KW"/>
</dbReference>
<dbReference type="InterPro" id="IPR011257">
    <property type="entry name" value="DNA_glycosylase"/>
</dbReference>
<protein>
    <submittedName>
        <fullName evidence="7">Endonuclease III domain-containing protein</fullName>
    </submittedName>
</protein>
<dbReference type="Gene3D" id="1.10.1670.10">
    <property type="entry name" value="Helix-hairpin-Helix base-excision DNA repair enzymes (C-terminal)"/>
    <property type="match status" value="1"/>
</dbReference>
<evidence type="ECO:0000259" key="5">
    <source>
        <dbReference type="SMART" id="SM00278"/>
    </source>
</evidence>
<evidence type="ECO:0000256" key="4">
    <source>
        <dbReference type="ARBA" id="ARBA00023014"/>
    </source>
</evidence>
<dbReference type="SMART" id="SM00278">
    <property type="entry name" value="HhH1"/>
    <property type="match status" value="1"/>
</dbReference>
<organism evidence="7">
    <name type="scientific">Geobacter metallireducens</name>
    <dbReference type="NCBI Taxonomy" id="28232"/>
    <lineage>
        <taxon>Bacteria</taxon>
        <taxon>Pseudomonadati</taxon>
        <taxon>Thermodesulfobacteriota</taxon>
        <taxon>Desulfuromonadia</taxon>
        <taxon>Geobacterales</taxon>
        <taxon>Geobacteraceae</taxon>
        <taxon>Geobacter</taxon>
    </lineage>
</organism>
<dbReference type="GO" id="GO:0006284">
    <property type="term" value="P:base-excision repair"/>
    <property type="evidence" value="ECO:0007669"/>
    <property type="project" value="InterPro"/>
</dbReference>
<evidence type="ECO:0000256" key="3">
    <source>
        <dbReference type="ARBA" id="ARBA00023004"/>
    </source>
</evidence>
<dbReference type="GO" id="GO:0003677">
    <property type="term" value="F:DNA binding"/>
    <property type="evidence" value="ECO:0007669"/>
    <property type="project" value="InterPro"/>
</dbReference>
<gene>
    <name evidence="7" type="ORF">ENQ87_10715</name>
</gene>
<dbReference type="GO" id="GO:0004519">
    <property type="term" value="F:endonuclease activity"/>
    <property type="evidence" value="ECO:0007669"/>
    <property type="project" value="UniProtKB-KW"/>
</dbReference>
<evidence type="ECO:0000256" key="1">
    <source>
        <dbReference type="ARBA" id="ARBA00022485"/>
    </source>
</evidence>
<evidence type="ECO:0000313" key="7">
    <source>
        <dbReference type="EMBL" id="HEN42824.1"/>
    </source>
</evidence>
<dbReference type="PANTHER" id="PTHR10359:SF19">
    <property type="entry name" value="DNA REPAIR GLYCOSYLASE MJ1434-RELATED"/>
    <property type="match status" value="1"/>
</dbReference>
<dbReference type="InterPro" id="IPR003265">
    <property type="entry name" value="HhH-GPD_domain"/>
</dbReference>
<dbReference type="InterPro" id="IPR023170">
    <property type="entry name" value="HhH_base_excis_C"/>
</dbReference>
<keyword evidence="3" id="KW-0408">Iron</keyword>
<keyword evidence="4" id="KW-0411">Iron-sulfur</keyword>
<dbReference type="SMART" id="SM00478">
    <property type="entry name" value="ENDO3c"/>
    <property type="match status" value="1"/>
</dbReference>
<dbReference type="EMBL" id="DSOV01000045">
    <property type="protein sequence ID" value="HEN42824.1"/>
    <property type="molecule type" value="Genomic_DNA"/>
</dbReference>
<name>A0A831U2E5_GEOME</name>
<feature type="domain" description="HhH-GPD" evidence="6">
    <location>
        <begin position="37"/>
        <end position="196"/>
    </location>
</feature>
<evidence type="ECO:0000256" key="2">
    <source>
        <dbReference type="ARBA" id="ARBA00022723"/>
    </source>
</evidence>
<comment type="caution">
    <text evidence="7">The sequence shown here is derived from an EMBL/GenBank/DDBJ whole genome shotgun (WGS) entry which is preliminary data.</text>
</comment>
<dbReference type="Pfam" id="PF00730">
    <property type="entry name" value="HhH-GPD"/>
    <property type="match status" value="1"/>
</dbReference>
<keyword evidence="7" id="KW-0255">Endonuclease</keyword>
<dbReference type="Gene3D" id="1.10.340.30">
    <property type="entry name" value="Hypothetical protein, domain 2"/>
    <property type="match status" value="1"/>
</dbReference>
<evidence type="ECO:0000259" key="6">
    <source>
        <dbReference type="SMART" id="SM00478"/>
    </source>
</evidence>
<dbReference type="PIRSF" id="PIRSF001435">
    <property type="entry name" value="Nth"/>
    <property type="match status" value="1"/>
</dbReference>
<dbReference type="SUPFAM" id="SSF48150">
    <property type="entry name" value="DNA-glycosylase"/>
    <property type="match status" value="1"/>
</dbReference>
<keyword evidence="7" id="KW-0378">Hydrolase</keyword>
<dbReference type="GO" id="GO:0046872">
    <property type="term" value="F:metal ion binding"/>
    <property type="evidence" value="ECO:0007669"/>
    <property type="project" value="UniProtKB-KW"/>
</dbReference>
<keyword evidence="1" id="KW-0004">4Fe-4S</keyword>
<reference evidence="7" key="1">
    <citation type="journal article" date="2020" name="mSystems">
        <title>Genome- and Community-Level Interaction Insights into Carbon Utilization and Element Cycling Functions of Hydrothermarchaeota in Hydrothermal Sediment.</title>
        <authorList>
            <person name="Zhou Z."/>
            <person name="Liu Y."/>
            <person name="Xu W."/>
            <person name="Pan J."/>
            <person name="Luo Z.H."/>
            <person name="Li M."/>
        </authorList>
    </citation>
    <scope>NUCLEOTIDE SEQUENCE [LARGE SCALE GENOMIC DNA]</scope>
    <source>
        <strain evidence="7">SpSt-349</strain>
    </source>
</reference>
<dbReference type="CDD" id="cd00056">
    <property type="entry name" value="ENDO3c"/>
    <property type="match status" value="1"/>
</dbReference>
<keyword evidence="2" id="KW-0479">Metal-binding</keyword>
<keyword evidence="7" id="KW-0540">Nuclease</keyword>
<sequence>MLDAVLLEIFDLLHAAYGPRHWWPADSPFEVCVGAILTQNTNWGNVEKAIANLKLRGLLSPEAIRDVPAELLAEAIRPAGYFNVKSLRLKEFVEYLQQRHGGSLERMFAGDWRQLREELLGVRGIGPETADSILLYAGEKPTFVVDAYTKRLFAALGILRETAGYGEVRDLFMANLPPDAGLFNEYHALIVEHGKRHCRKRPRCTGCGLHLFCRTHAAKQPAD</sequence>
<dbReference type="InterPro" id="IPR003583">
    <property type="entry name" value="Hlx-hairpin-Hlx_DNA-bd_motif"/>
</dbReference>
<dbReference type="PANTHER" id="PTHR10359">
    <property type="entry name" value="A/G-SPECIFIC ADENINE GLYCOSYLASE/ENDONUCLEASE III"/>
    <property type="match status" value="1"/>
</dbReference>
<dbReference type="AlphaFoldDB" id="A0A831U2E5"/>